<feature type="region of interest" description="Disordered" evidence="4">
    <location>
        <begin position="1"/>
        <end position="22"/>
    </location>
</feature>
<evidence type="ECO:0000256" key="2">
    <source>
        <dbReference type="ARBA" id="ARBA00022679"/>
    </source>
</evidence>
<dbReference type="PROSITE" id="PS00584">
    <property type="entry name" value="PFKB_KINASES_2"/>
    <property type="match status" value="1"/>
</dbReference>
<comment type="similarity">
    <text evidence="1">Belongs to the carbohydrate kinase PfkB family.</text>
</comment>
<dbReference type="GO" id="GO:0016301">
    <property type="term" value="F:kinase activity"/>
    <property type="evidence" value="ECO:0007669"/>
    <property type="project" value="UniProtKB-KW"/>
</dbReference>
<evidence type="ECO:0000256" key="3">
    <source>
        <dbReference type="ARBA" id="ARBA00022777"/>
    </source>
</evidence>
<name>A0ABP7I2M4_9ACTN</name>
<feature type="domain" description="Carbohydrate kinase PfkB" evidence="5">
    <location>
        <begin position="28"/>
        <end position="324"/>
    </location>
</feature>
<feature type="compositionally biased region" description="Gly residues" evidence="4">
    <location>
        <begin position="8"/>
        <end position="22"/>
    </location>
</feature>
<evidence type="ECO:0000256" key="4">
    <source>
        <dbReference type="SAM" id="MobiDB-lite"/>
    </source>
</evidence>
<dbReference type="InterPro" id="IPR002173">
    <property type="entry name" value="Carboh/pur_kinase_PfkB_CS"/>
</dbReference>
<organism evidence="6 7">
    <name type="scientific">Sphaerisporangium flaviroseum</name>
    <dbReference type="NCBI Taxonomy" id="509199"/>
    <lineage>
        <taxon>Bacteria</taxon>
        <taxon>Bacillati</taxon>
        <taxon>Actinomycetota</taxon>
        <taxon>Actinomycetes</taxon>
        <taxon>Streptosporangiales</taxon>
        <taxon>Streptosporangiaceae</taxon>
        <taxon>Sphaerisporangium</taxon>
    </lineage>
</organism>
<dbReference type="SUPFAM" id="SSF53613">
    <property type="entry name" value="Ribokinase-like"/>
    <property type="match status" value="1"/>
</dbReference>
<dbReference type="PANTHER" id="PTHR43320">
    <property type="entry name" value="SUGAR KINASE"/>
    <property type="match status" value="1"/>
</dbReference>
<keyword evidence="2" id="KW-0808">Transferase</keyword>
<dbReference type="InterPro" id="IPR029056">
    <property type="entry name" value="Ribokinase-like"/>
</dbReference>
<dbReference type="CDD" id="cd01166">
    <property type="entry name" value="KdgK"/>
    <property type="match status" value="1"/>
</dbReference>
<dbReference type="InterPro" id="IPR052700">
    <property type="entry name" value="Carb_kinase_PfkB-like"/>
</dbReference>
<dbReference type="PANTHER" id="PTHR43320:SF2">
    <property type="entry name" value="2-DEHYDRO-3-DEOXYGLUCONOKINASE_2-DEHYDRO-3-DEOXYGALACTONOKINASE"/>
    <property type="match status" value="1"/>
</dbReference>
<accession>A0ABP7I2M4</accession>
<proteinExistence type="inferred from homology"/>
<gene>
    <name evidence="6" type="ORF">GCM10022226_32670</name>
</gene>
<protein>
    <submittedName>
        <fullName evidence="6">Sugar kinase</fullName>
    </submittedName>
</protein>
<evidence type="ECO:0000259" key="5">
    <source>
        <dbReference type="Pfam" id="PF00294"/>
    </source>
</evidence>
<evidence type="ECO:0000313" key="7">
    <source>
        <dbReference type="Proteomes" id="UP001500888"/>
    </source>
</evidence>
<keyword evidence="3 6" id="KW-0418">Kinase</keyword>
<sequence length="340" mass="34647">MGDSEGSVGDGEGSVGDGGGGVGDGGGDVVTFGETMAALRADGLIRLGGTMRLSVAGAESNVAIGLARLGHRVRWIGLVGADETGELVLRTLRAEGVDVTHARSDERGPTGMILTERRVGELIRVIYHRAGSAASFLSPDDVLPALDPPPRLVHLTGITPALGRGPAEAVRAAVRAAAASGVPACLDVNHRARLWSRDQAAEALRPLAPSLSIIVASDDELELVAPASATTERDRVAALLDAGVTEVIVKRGGEGADGHTADQAVHTPARRVQVADVVGAGDAFVAGYLSGLLDGLDLTGRLGRAVTTGAFAVACSGDWEGLPTRPELGLLDTLPGSILR</sequence>
<dbReference type="InterPro" id="IPR011611">
    <property type="entry name" value="PfkB_dom"/>
</dbReference>
<comment type="caution">
    <text evidence="6">The sequence shown here is derived from an EMBL/GenBank/DDBJ whole genome shotgun (WGS) entry which is preliminary data.</text>
</comment>
<reference evidence="7" key="1">
    <citation type="journal article" date="2019" name="Int. J. Syst. Evol. Microbiol.">
        <title>The Global Catalogue of Microorganisms (GCM) 10K type strain sequencing project: providing services to taxonomists for standard genome sequencing and annotation.</title>
        <authorList>
            <consortium name="The Broad Institute Genomics Platform"/>
            <consortium name="The Broad Institute Genome Sequencing Center for Infectious Disease"/>
            <person name="Wu L."/>
            <person name="Ma J."/>
        </authorList>
    </citation>
    <scope>NUCLEOTIDE SEQUENCE [LARGE SCALE GENOMIC DNA]</scope>
    <source>
        <strain evidence="7">JCM 16908</strain>
    </source>
</reference>
<keyword evidence="7" id="KW-1185">Reference proteome</keyword>
<dbReference type="Proteomes" id="UP001500888">
    <property type="component" value="Unassembled WGS sequence"/>
</dbReference>
<evidence type="ECO:0000313" key="6">
    <source>
        <dbReference type="EMBL" id="GAA3809785.1"/>
    </source>
</evidence>
<dbReference type="Pfam" id="PF00294">
    <property type="entry name" value="PfkB"/>
    <property type="match status" value="1"/>
</dbReference>
<dbReference type="Gene3D" id="3.40.1190.20">
    <property type="match status" value="1"/>
</dbReference>
<evidence type="ECO:0000256" key="1">
    <source>
        <dbReference type="ARBA" id="ARBA00010688"/>
    </source>
</evidence>
<dbReference type="EMBL" id="BAAAZR010000007">
    <property type="protein sequence ID" value="GAA3809785.1"/>
    <property type="molecule type" value="Genomic_DNA"/>
</dbReference>